<accession>A0ABN3QJK5</accession>
<evidence type="ECO:0008006" key="3">
    <source>
        <dbReference type="Google" id="ProtNLM"/>
    </source>
</evidence>
<sequence length="129" mass="14324">MELAGGVTEARRTEFPFTLPHGLVAPDGTVHREGTMRMSTALDEIEPIKDPRVRSNPGYLVIILLTRVITKLGGLEYINTHTVENLYSGDLAYLQDFYQRINTNGHSRLQVDCPHCSGAFEVEPPSLGE</sequence>
<reference evidence="1 2" key="1">
    <citation type="journal article" date="2019" name="Int. J. Syst. Evol. Microbiol.">
        <title>The Global Catalogue of Microorganisms (GCM) 10K type strain sequencing project: providing services to taxonomists for standard genome sequencing and annotation.</title>
        <authorList>
            <consortium name="The Broad Institute Genomics Platform"/>
            <consortium name="The Broad Institute Genome Sequencing Center for Infectious Disease"/>
            <person name="Wu L."/>
            <person name="Ma J."/>
        </authorList>
    </citation>
    <scope>NUCLEOTIDE SEQUENCE [LARGE SCALE GENOMIC DNA]</scope>
    <source>
        <strain evidence="1 2">JCM 4524</strain>
    </source>
</reference>
<evidence type="ECO:0000313" key="1">
    <source>
        <dbReference type="EMBL" id="GAA2628198.1"/>
    </source>
</evidence>
<comment type="caution">
    <text evidence="1">The sequence shown here is derived from an EMBL/GenBank/DDBJ whole genome shotgun (WGS) entry which is preliminary data.</text>
</comment>
<dbReference type="RefSeq" id="WP_344388829.1">
    <property type="nucleotide sequence ID" value="NZ_BAAASJ010000020.1"/>
</dbReference>
<name>A0ABN3QJK5_9ACTN</name>
<gene>
    <name evidence="1" type="ORF">GCM10010307_17860</name>
</gene>
<proteinExistence type="predicted"/>
<dbReference type="EMBL" id="BAAASJ010000020">
    <property type="protein sequence ID" value="GAA2628198.1"/>
    <property type="molecule type" value="Genomic_DNA"/>
</dbReference>
<protein>
    <recommendedName>
        <fullName evidence="3">Phage tail assembly protein</fullName>
    </recommendedName>
</protein>
<organism evidence="1 2">
    <name type="scientific">Streptomyces vastus</name>
    <dbReference type="NCBI Taxonomy" id="285451"/>
    <lineage>
        <taxon>Bacteria</taxon>
        <taxon>Bacillati</taxon>
        <taxon>Actinomycetota</taxon>
        <taxon>Actinomycetes</taxon>
        <taxon>Kitasatosporales</taxon>
        <taxon>Streptomycetaceae</taxon>
        <taxon>Streptomyces</taxon>
    </lineage>
</organism>
<evidence type="ECO:0000313" key="2">
    <source>
        <dbReference type="Proteomes" id="UP001500151"/>
    </source>
</evidence>
<keyword evidence="2" id="KW-1185">Reference proteome</keyword>
<dbReference type="Proteomes" id="UP001500151">
    <property type="component" value="Unassembled WGS sequence"/>
</dbReference>